<organism evidence="1">
    <name type="scientific">Anguilla anguilla</name>
    <name type="common">European freshwater eel</name>
    <name type="synonym">Muraena anguilla</name>
    <dbReference type="NCBI Taxonomy" id="7936"/>
    <lineage>
        <taxon>Eukaryota</taxon>
        <taxon>Metazoa</taxon>
        <taxon>Chordata</taxon>
        <taxon>Craniata</taxon>
        <taxon>Vertebrata</taxon>
        <taxon>Euteleostomi</taxon>
        <taxon>Actinopterygii</taxon>
        <taxon>Neopterygii</taxon>
        <taxon>Teleostei</taxon>
        <taxon>Anguilliformes</taxon>
        <taxon>Anguillidae</taxon>
        <taxon>Anguilla</taxon>
    </lineage>
</organism>
<proteinExistence type="predicted"/>
<dbReference type="EMBL" id="GBXM01034871">
    <property type="protein sequence ID" value="JAH73706.1"/>
    <property type="molecule type" value="Transcribed_RNA"/>
</dbReference>
<sequence length="17" mass="2027">MIAIWRVRECVCACMNE</sequence>
<evidence type="ECO:0000313" key="1">
    <source>
        <dbReference type="EMBL" id="JAH73706.1"/>
    </source>
</evidence>
<reference evidence="1" key="2">
    <citation type="journal article" date="2015" name="Fish Shellfish Immunol.">
        <title>Early steps in the European eel (Anguilla anguilla)-Vibrio vulnificus interaction in the gills: Role of the RtxA13 toxin.</title>
        <authorList>
            <person name="Callol A."/>
            <person name="Pajuelo D."/>
            <person name="Ebbesson L."/>
            <person name="Teles M."/>
            <person name="MacKenzie S."/>
            <person name="Amaro C."/>
        </authorList>
    </citation>
    <scope>NUCLEOTIDE SEQUENCE</scope>
</reference>
<name>A0A0E9V6S2_ANGAN</name>
<reference evidence="1" key="1">
    <citation type="submission" date="2014-11" db="EMBL/GenBank/DDBJ databases">
        <authorList>
            <person name="Amaro Gonzalez C."/>
        </authorList>
    </citation>
    <scope>NUCLEOTIDE SEQUENCE</scope>
</reference>
<accession>A0A0E9V6S2</accession>
<dbReference type="AlphaFoldDB" id="A0A0E9V6S2"/>
<protein>
    <submittedName>
        <fullName evidence="1">Uncharacterized protein</fullName>
    </submittedName>
</protein>